<feature type="compositionally biased region" description="Basic and acidic residues" evidence="1">
    <location>
        <begin position="67"/>
        <end position="77"/>
    </location>
</feature>
<feature type="domain" description="DUF7137" evidence="3">
    <location>
        <begin position="93"/>
        <end position="217"/>
    </location>
</feature>
<accession>A0A4V1J1G4</accession>
<name>A0A4V1J1G4_9FUNG</name>
<reference evidence="5" key="1">
    <citation type="journal article" date="2018" name="Nat. Microbiol.">
        <title>Leveraging single-cell genomics to expand the fungal tree of life.</title>
        <authorList>
            <person name="Ahrendt S.R."/>
            <person name="Quandt C.A."/>
            <person name="Ciobanu D."/>
            <person name="Clum A."/>
            <person name="Salamov A."/>
            <person name="Andreopoulos B."/>
            <person name="Cheng J.F."/>
            <person name="Woyke T."/>
            <person name="Pelin A."/>
            <person name="Henrissat B."/>
            <person name="Reynolds N.K."/>
            <person name="Benny G.L."/>
            <person name="Smith M.E."/>
            <person name="James T.Y."/>
            <person name="Grigoriev I.V."/>
        </authorList>
    </citation>
    <scope>NUCLEOTIDE SEQUENCE [LARGE SCALE GENOMIC DNA]</scope>
    <source>
        <strain evidence="5">Benny S71-1</strain>
    </source>
</reference>
<evidence type="ECO:0000256" key="2">
    <source>
        <dbReference type="SAM" id="SignalP"/>
    </source>
</evidence>
<dbReference type="PANTHER" id="PTHR42028">
    <property type="entry name" value="CHROMOSOME 1, WHOLE GENOME SHOTGUN SEQUENCE"/>
    <property type="match status" value="1"/>
</dbReference>
<dbReference type="EMBL" id="KZ989945">
    <property type="protein sequence ID" value="RKP24969.1"/>
    <property type="molecule type" value="Genomic_DNA"/>
</dbReference>
<evidence type="ECO:0000259" key="3">
    <source>
        <dbReference type="Pfam" id="PF23585"/>
    </source>
</evidence>
<keyword evidence="2" id="KW-0732">Signal</keyword>
<feature type="signal peptide" evidence="2">
    <location>
        <begin position="1"/>
        <end position="24"/>
    </location>
</feature>
<evidence type="ECO:0000313" key="5">
    <source>
        <dbReference type="Proteomes" id="UP000278143"/>
    </source>
</evidence>
<organism evidence="4 5">
    <name type="scientific">Syncephalis pseudoplumigaleata</name>
    <dbReference type="NCBI Taxonomy" id="1712513"/>
    <lineage>
        <taxon>Eukaryota</taxon>
        <taxon>Fungi</taxon>
        <taxon>Fungi incertae sedis</taxon>
        <taxon>Zoopagomycota</taxon>
        <taxon>Zoopagomycotina</taxon>
        <taxon>Zoopagomycetes</taxon>
        <taxon>Zoopagales</taxon>
        <taxon>Piptocephalidaceae</taxon>
        <taxon>Syncephalis</taxon>
    </lineage>
</organism>
<dbReference type="Pfam" id="PF23585">
    <property type="entry name" value="DUF7137"/>
    <property type="match status" value="1"/>
</dbReference>
<feature type="compositionally biased region" description="Basic and acidic residues" evidence="1">
    <location>
        <begin position="86"/>
        <end position="95"/>
    </location>
</feature>
<gene>
    <name evidence="4" type="ORF">SYNPS1DRAFT_29288</name>
</gene>
<dbReference type="PANTHER" id="PTHR42028:SF1">
    <property type="entry name" value="YALI0E30657P"/>
    <property type="match status" value="1"/>
</dbReference>
<feature type="region of interest" description="Disordered" evidence="1">
    <location>
        <begin position="35"/>
        <end position="96"/>
    </location>
</feature>
<feature type="chain" id="PRO_5020726247" description="DUF7137 domain-containing protein" evidence="2">
    <location>
        <begin position="25"/>
        <end position="309"/>
    </location>
</feature>
<feature type="compositionally biased region" description="Basic and acidic residues" evidence="1">
    <location>
        <begin position="284"/>
        <end position="296"/>
    </location>
</feature>
<feature type="compositionally biased region" description="Low complexity" evidence="1">
    <location>
        <begin position="55"/>
        <end position="66"/>
    </location>
</feature>
<evidence type="ECO:0000313" key="4">
    <source>
        <dbReference type="EMBL" id="RKP24969.1"/>
    </source>
</evidence>
<dbReference type="Proteomes" id="UP000278143">
    <property type="component" value="Unassembled WGS sequence"/>
</dbReference>
<keyword evidence="5" id="KW-1185">Reference proteome</keyword>
<dbReference type="OrthoDB" id="5589272at2759"/>
<sequence>MVLLTRRLLYFALILGWCGLAVVAAGTADTTLQRRNLVARSPQNNDNAPDRNSKEQTSNNNNNNNNSKEKSNSKKDSGSNASKNAESPKLKDEPAARLIMEQPSLTMGEVPRYAIGSNITFKWKYDENLRVPPRYLAFEITRDRRAYATIANISYEPTEYTWQTQNWTDESQTFFLSEDRYYLFISDERGRDGNGSSLGGHLAPYSSTYFYLYNPGSGICIACMDSAAPSSLHRRPFAWEHLLLPVLVVLSHDKALARAHHACGLSRRAVGAQCAHQSAIQRTCRGDRADRPEHSKTAGAIATERQQQR</sequence>
<dbReference type="AlphaFoldDB" id="A0A4V1J1G4"/>
<protein>
    <recommendedName>
        <fullName evidence="3">DUF7137 domain-containing protein</fullName>
    </recommendedName>
</protein>
<feature type="region of interest" description="Disordered" evidence="1">
    <location>
        <begin position="284"/>
        <end position="309"/>
    </location>
</feature>
<dbReference type="InterPro" id="IPR055561">
    <property type="entry name" value="DUF7137"/>
</dbReference>
<evidence type="ECO:0000256" key="1">
    <source>
        <dbReference type="SAM" id="MobiDB-lite"/>
    </source>
</evidence>
<proteinExistence type="predicted"/>